<reference evidence="2" key="2">
    <citation type="submission" date="2020-11" db="EMBL/GenBank/DDBJ databases">
        <authorList>
            <person name="McCartney M.A."/>
            <person name="Auch B."/>
            <person name="Kono T."/>
            <person name="Mallez S."/>
            <person name="Becker A."/>
            <person name="Gohl D.M."/>
            <person name="Silverstein K.A.T."/>
            <person name="Koren S."/>
            <person name="Bechman K.B."/>
            <person name="Herman A."/>
            <person name="Abrahante J.E."/>
            <person name="Garbe J."/>
        </authorList>
    </citation>
    <scope>NUCLEOTIDE SEQUENCE</scope>
    <source>
        <strain evidence="2">Duluth1</strain>
        <tissue evidence="2">Whole animal</tissue>
    </source>
</reference>
<protein>
    <submittedName>
        <fullName evidence="2">Uncharacterized protein</fullName>
    </submittedName>
</protein>
<feature type="region of interest" description="Disordered" evidence="1">
    <location>
        <begin position="1"/>
        <end position="64"/>
    </location>
</feature>
<feature type="compositionally biased region" description="Low complexity" evidence="1">
    <location>
        <begin position="14"/>
        <end position="27"/>
    </location>
</feature>
<feature type="compositionally biased region" description="Basic and acidic residues" evidence="1">
    <location>
        <begin position="39"/>
        <end position="50"/>
    </location>
</feature>
<reference evidence="2" key="1">
    <citation type="journal article" date="2019" name="bioRxiv">
        <title>The Genome of the Zebra Mussel, Dreissena polymorpha: A Resource for Invasive Species Research.</title>
        <authorList>
            <person name="McCartney M.A."/>
            <person name="Auch B."/>
            <person name="Kono T."/>
            <person name="Mallez S."/>
            <person name="Zhang Y."/>
            <person name="Obille A."/>
            <person name="Becker A."/>
            <person name="Abrahante J.E."/>
            <person name="Garbe J."/>
            <person name="Badalamenti J.P."/>
            <person name="Herman A."/>
            <person name="Mangelson H."/>
            <person name="Liachko I."/>
            <person name="Sullivan S."/>
            <person name="Sone E.D."/>
            <person name="Koren S."/>
            <person name="Silverstein K.A.T."/>
            <person name="Beckman K.B."/>
            <person name="Gohl D.M."/>
        </authorList>
    </citation>
    <scope>NUCLEOTIDE SEQUENCE</scope>
    <source>
        <strain evidence="2">Duluth1</strain>
        <tissue evidence="2">Whole animal</tissue>
    </source>
</reference>
<evidence type="ECO:0000313" key="3">
    <source>
        <dbReference type="Proteomes" id="UP000828390"/>
    </source>
</evidence>
<evidence type="ECO:0000313" key="2">
    <source>
        <dbReference type="EMBL" id="KAH3740326.1"/>
    </source>
</evidence>
<evidence type="ECO:0000256" key="1">
    <source>
        <dbReference type="SAM" id="MobiDB-lite"/>
    </source>
</evidence>
<dbReference type="Proteomes" id="UP000828390">
    <property type="component" value="Unassembled WGS sequence"/>
</dbReference>
<dbReference type="EMBL" id="JAIWYP010000011">
    <property type="protein sequence ID" value="KAH3740326.1"/>
    <property type="molecule type" value="Genomic_DNA"/>
</dbReference>
<feature type="compositionally biased region" description="Basic residues" evidence="1">
    <location>
        <begin position="1"/>
        <end position="12"/>
    </location>
</feature>
<sequence>MSRHYHKAKNRNRLLLTATSKTKTASSWDRSAASTETPAAREIRSTDRTRRFAASGFPAGEISS</sequence>
<name>A0A9D4D712_DREPO</name>
<comment type="caution">
    <text evidence="2">The sequence shown here is derived from an EMBL/GenBank/DDBJ whole genome shotgun (WGS) entry which is preliminary data.</text>
</comment>
<feature type="compositionally biased region" description="Polar residues" evidence="1">
    <location>
        <begin position="28"/>
        <end position="37"/>
    </location>
</feature>
<gene>
    <name evidence="2" type="ORF">DPMN_047030</name>
</gene>
<keyword evidence="3" id="KW-1185">Reference proteome</keyword>
<proteinExistence type="predicted"/>
<accession>A0A9D4D712</accession>
<organism evidence="2 3">
    <name type="scientific">Dreissena polymorpha</name>
    <name type="common">Zebra mussel</name>
    <name type="synonym">Mytilus polymorpha</name>
    <dbReference type="NCBI Taxonomy" id="45954"/>
    <lineage>
        <taxon>Eukaryota</taxon>
        <taxon>Metazoa</taxon>
        <taxon>Spiralia</taxon>
        <taxon>Lophotrochozoa</taxon>
        <taxon>Mollusca</taxon>
        <taxon>Bivalvia</taxon>
        <taxon>Autobranchia</taxon>
        <taxon>Heteroconchia</taxon>
        <taxon>Euheterodonta</taxon>
        <taxon>Imparidentia</taxon>
        <taxon>Neoheterodontei</taxon>
        <taxon>Myida</taxon>
        <taxon>Dreissenoidea</taxon>
        <taxon>Dreissenidae</taxon>
        <taxon>Dreissena</taxon>
    </lineage>
</organism>
<dbReference type="AlphaFoldDB" id="A0A9D4D712"/>